<dbReference type="HOGENOM" id="CLU_052212_2_1_1"/>
<dbReference type="Proteomes" id="UP000053593">
    <property type="component" value="Unassembled WGS sequence"/>
</dbReference>
<evidence type="ECO:0000256" key="1">
    <source>
        <dbReference type="ARBA" id="ARBA00007946"/>
    </source>
</evidence>
<evidence type="ECO:0008006" key="5">
    <source>
        <dbReference type="Google" id="ProtNLM"/>
    </source>
</evidence>
<dbReference type="Pfam" id="PF06330">
    <property type="entry name" value="TRI5"/>
    <property type="match status" value="1"/>
</dbReference>
<organism evidence="3 4">
    <name type="scientific">Collybiopsis luxurians FD-317 M1</name>
    <dbReference type="NCBI Taxonomy" id="944289"/>
    <lineage>
        <taxon>Eukaryota</taxon>
        <taxon>Fungi</taxon>
        <taxon>Dikarya</taxon>
        <taxon>Basidiomycota</taxon>
        <taxon>Agaricomycotina</taxon>
        <taxon>Agaricomycetes</taxon>
        <taxon>Agaricomycetidae</taxon>
        <taxon>Agaricales</taxon>
        <taxon>Marasmiineae</taxon>
        <taxon>Omphalotaceae</taxon>
        <taxon>Collybiopsis</taxon>
        <taxon>Collybiopsis luxurians</taxon>
    </lineage>
</organism>
<keyword evidence="4" id="KW-1185">Reference proteome</keyword>
<dbReference type="SUPFAM" id="SSF48576">
    <property type="entry name" value="Terpenoid synthases"/>
    <property type="match status" value="1"/>
</dbReference>
<dbReference type="EMBL" id="KN834831">
    <property type="protein sequence ID" value="KIK53242.1"/>
    <property type="molecule type" value="Genomic_DNA"/>
</dbReference>
<evidence type="ECO:0000313" key="3">
    <source>
        <dbReference type="EMBL" id="KIK53242.1"/>
    </source>
</evidence>
<name>A0A0D0C5V6_9AGAR</name>
<protein>
    <recommendedName>
        <fullName evidence="5">Terpene synthase</fullName>
    </recommendedName>
</protein>
<gene>
    <name evidence="3" type="ORF">GYMLUDRAFT_77496</name>
</gene>
<dbReference type="AlphaFoldDB" id="A0A0D0C5V6"/>
<dbReference type="InterPro" id="IPR024652">
    <property type="entry name" value="Trichodiene_synth"/>
</dbReference>
<evidence type="ECO:0000313" key="4">
    <source>
        <dbReference type="Proteomes" id="UP000053593"/>
    </source>
</evidence>
<proteinExistence type="inferred from homology"/>
<dbReference type="Gene3D" id="1.10.600.10">
    <property type="entry name" value="Farnesyl Diphosphate Synthase"/>
    <property type="match status" value="1"/>
</dbReference>
<sequence length="164" mass="18779">MVCAALEFISGTVMEDKEEIETMPPHPSAENWPKFLRAKTGIAPAYSYAVFPQTAHPDMSVYVQVLPDMDDFINLGNDILSFYKEDLAGDEMTYVAFRAKISGKHPLRVVSEMVDEITHSHERILAVLSDHPEALKWWLTFEKGYIGWHLSMKRYRLSEIGLQM</sequence>
<evidence type="ECO:0000256" key="2">
    <source>
        <dbReference type="ARBA" id="ARBA00023239"/>
    </source>
</evidence>
<keyword evidence="2" id="KW-0456">Lyase</keyword>
<dbReference type="OrthoDB" id="2998174at2759"/>
<dbReference type="GO" id="GO:0016838">
    <property type="term" value="F:carbon-oxygen lyase activity, acting on phosphates"/>
    <property type="evidence" value="ECO:0007669"/>
    <property type="project" value="InterPro"/>
</dbReference>
<comment type="similarity">
    <text evidence="1">Belongs to the trichodiene synthase family.</text>
</comment>
<accession>A0A0D0C5V6</accession>
<dbReference type="InterPro" id="IPR008949">
    <property type="entry name" value="Isoprenoid_synthase_dom_sf"/>
</dbReference>
<reference evidence="3 4" key="1">
    <citation type="submission" date="2014-04" db="EMBL/GenBank/DDBJ databases">
        <title>Evolutionary Origins and Diversification of the Mycorrhizal Mutualists.</title>
        <authorList>
            <consortium name="DOE Joint Genome Institute"/>
            <consortium name="Mycorrhizal Genomics Consortium"/>
            <person name="Kohler A."/>
            <person name="Kuo A."/>
            <person name="Nagy L.G."/>
            <person name="Floudas D."/>
            <person name="Copeland A."/>
            <person name="Barry K.W."/>
            <person name="Cichocki N."/>
            <person name="Veneault-Fourrey C."/>
            <person name="LaButti K."/>
            <person name="Lindquist E.A."/>
            <person name="Lipzen A."/>
            <person name="Lundell T."/>
            <person name="Morin E."/>
            <person name="Murat C."/>
            <person name="Riley R."/>
            <person name="Ohm R."/>
            <person name="Sun H."/>
            <person name="Tunlid A."/>
            <person name="Henrissat B."/>
            <person name="Grigoriev I.V."/>
            <person name="Hibbett D.S."/>
            <person name="Martin F."/>
        </authorList>
    </citation>
    <scope>NUCLEOTIDE SEQUENCE [LARGE SCALE GENOMIC DNA]</scope>
    <source>
        <strain evidence="3 4">FD-317 M1</strain>
    </source>
</reference>